<proteinExistence type="predicted"/>
<evidence type="ECO:0000313" key="4">
    <source>
        <dbReference type="Proteomes" id="UP000053477"/>
    </source>
</evidence>
<keyword evidence="4" id="KW-1185">Reference proteome</keyword>
<feature type="region of interest" description="Disordered" evidence="1">
    <location>
        <begin position="56"/>
        <end position="78"/>
    </location>
</feature>
<feature type="transmembrane region" description="Helical" evidence="2">
    <location>
        <begin position="137"/>
        <end position="158"/>
    </location>
</feature>
<dbReference type="EMBL" id="KQ085916">
    <property type="protein sequence ID" value="KLO16436.1"/>
    <property type="molecule type" value="Genomic_DNA"/>
</dbReference>
<accession>A0A0H2SHA7</accession>
<evidence type="ECO:0000313" key="3">
    <source>
        <dbReference type="EMBL" id="KLO16436.1"/>
    </source>
</evidence>
<protein>
    <submittedName>
        <fullName evidence="3">Uncharacterized protein</fullName>
    </submittedName>
</protein>
<evidence type="ECO:0000256" key="1">
    <source>
        <dbReference type="SAM" id="MobiDB-lite"/>
    </source>
</evidence>
<organism evidence="3 4">
    <name type="scientific">Schizopora paradoxa</name>
    <dbReference type="NCBI Taxonomy" id="27342"/>
    <lineage>
        <taxon>Eukaryota</taxon>
        <taxon>Fungi</taxon>
        <taxon>Dikarya</taxon>
        <taxon>Basidiomycota</taxon>
        <taxon>Agaricomycotina</taxon>
        <taxon>Agaricomycetes</taxon>
        <taxon>Hymenochaetales</taxon>
        <taxon>Schizoporaceae</taxon>
        <taxon>Schizopora</taxon>
    </lineage>
</organism>
<evidence type="ECO:0000256" key="2">
    <source>
        <dbReference type="SAM" id="Phobius"/>
    </source>
</evidence>
<gene>
    <name evidence="3" type="ORF">SCHPADRAFT_995121</name>
</gene>
<keyword evidence="2" id="KW-0472">Membrane</keyword>
<dbReference type="AlphaFoldDB" id="A0A0H2SHA7"/>
<dbReference type="Proteomes" id="UP000053477">
    <property type="component" value="Unassembled WGS sequence"/>
</dbReference>
<dbReference type="InParanoid" id="A0A0H2SHA7"/>
<name>A0A0H2SHA7_9AGAM</name>
<sequence length="252" mass="27330">MIMIIESTLSDRRPLLPLISLSSFLSLSSVLHSLAPRHRHLISNSTDVDTLLTGLEAGSSESSPASSSPSSSRDIEIDTTSSCVSTRHRLPVSSRLMSSQVVSGRAGRNFKPERLNESTVLELGRACPTFEDCDSRFILALALVLVLALEWMGSLVMMAGGGFVDGRSVTAVESGERARKTPSHERIDVGTLGSVQGRAEVQAEAEEYADDRGRGRDVEFWRLREADWFVGWSFVSGSGWFVRSVEAALGLG</sequence>
<keyword evidence="2" id="KW-1133">Transmembrane helix</keyword>
<reference evidence="3 4" key="1">
    <citation type="submission" date="2015-04" db="EMBL/GenBank/DDBJ databases">
        <title>Complete genome sequence of Schizopora paradoxa KUC8140, a cosmopolitan wood degrader in East Asia.</title>
        <authorList>
            <consortium name="DOE Joint Genome Institute"/>
            <person name="Min B."/>
            <person name="Park H."/>
            <person name="Jang Y."/>
            <person name="Kim J.-J."/>
            <person name="Kim K.H."/>
            <person name="Pangilinan J."/>
            <person name="Lipzen A."/>
            <person name="Riley R."/>
            <person name="Grigoriev I.V."/>
            <person name="Spatafora J.W."/>
            <person name="Choi I.-G."/>
        </authorList>
    </citation>
    <scope>NUCLEOTIDE SEQUENCE [LARGE SCALE GENOMIC DNA]</scope>
    <source>
        <strain evidence="3 4">KUC8140</strain>
    </source>
</reference>
<keyword evidence="2" id="KW-0812">Transmembrane</keyword>
<feature type="compositionally biased region" description="Low complexity" evidence="1">
    <location>
        <begin position="56"/>
        <end position="72"/>
    </location>
</feature>